<dbReference type="KEGG" id="sro:Sros_4160"/>
<feature type="region of interest" description="Disordered" evidence="1">
    <location>
        <begin position="340"/>
        <end position="366"/>
    </location>
</feature>
<evidence type="ECO:0000313" key="2">
    <source>
        <dbReference type="EMBL" id="ACZ87064.1"/>
    </source>
</evidence>
<reference evidence="2 3" key="1">
    <citation type="journal article" date="2010" name="Stand. Genomic Sci.">
        <title>Complete genome sequence of Streptosporangium roseum type strain (NI 9100).</title>
        <authorList>
            <person name="Nolan M."/>
            <person name="Sikorski J."/>
            <person name="Jando M."/>
            <person name="Lucas S."/>
            <person name="Lapidus A."/>
            <person name="Glavina Del Rio T."/>
            <person name="Chen F."/>
            <person name="Tice H."/>
            <person name="Pitluck S."/>
            <person name="Cheng J.F."/>
            <person name="Chertkov O."/>
            <person name="Sims D."/>
            <person name="Meincke L."/>
            <person name="Brettin T."/>
            <person name="Han C."/>
            <person name="Detter J.C."/>
            <person name="Bruce D."/>
            <person name="Goodwin L."/>
            <person name="Land M."/>
            <person name="Hauser L."/>
            <person name="Chang Y.J."/>
            <person name="Jeffries C.D."/>
            <person name="Ivanova N."/>
            <person name="Mavromatis K."/>
            <person name="Mikhailova N."/>
            <person name="Chen A."/>
            <person name="Palaniappan K."/>
            <person name="Chain P."/>
            <person name="Rohde M."/>
            <person name="Goker M."/>
            <person name="Bristow J."/>
            <person name="Eisen J.A."/>
            <person name="Markowitz V."/>
            <person name="Hugenholtz P."/>
            <person name="Kyrpides N.C."/>
            <person name="Klenk H.P."/>
        </authorList>
    </citation>
    <scope>NUCLEOTIDE SEQUENCE [LARGE SCALE GENOMIC DNA]</scope>
    <source>
        <strain evidence="3">ATCC 12428 / DSM 43021 / JCM 3005 / NI 9100</strain>
    </source>
</reference>
<gene>
    <name evidence="2" type="ordered locus">Sros_4160</name>
</gene>
<dbReference type="EMBL" id="CP001814">
    <property type="protein sequence ID" value="ACZ87064.1"/>
    <property type="molecule type" value="Genomic_DNA"/>
</dbReference>
<evidence type="ECO:0000256" key="1">
    <source>
        <dbReference type="SAM" id="MobiDB-lite"/>
    </source>
</evidence>
<dbReference type="OrthoDB" id="3659232at2"/>
<protein>
    <submittedName>
        <fullName evidence="2">Uncharacterized protein</fullName>
    </submittedName>
</protein>
<dbReference type="STRING" id="479432.Sros_4160"/>
<dbReference type="eggNOG" id="ENOG502ZANN">
    <property type="taxonomic scope" value="Bacteria"/>
</dbReference>
<dbReference type="Proteomes" id="UP000002029">
    <property type="component" value="Chromosome"/>
</dbReference>
<sequence length="366" mass="40297">MKVGEARSAAVQWVARYARPDAGFRGAYFSGSTIGLPDEAELPGSSDIDIFVVTAEEDPPAKPGKLRFQGALLEVSYLRWSEIASPGDVLASYHLAGGFRTDAIIDDPTGHLRRLHAHVSPRFAALPWARRRCQDARHRIETRLAAIDTSAPFHEQVASWLFPTGVTCHVLLVAALRNPTIRLRYLAAREVLTDYGHVGLYPEILSLLGCSHLPAQRVQHHLRELAATFDATVPVAKTPFFFSSDITPAARPIAIDGSQRLIDSGDHREAVFWIVATFARCHTILATDAPRLHEALTPAFQAAVADLGISSTHDLLHRAEEVTRLLPRLWQTTENILISNPGITGQGREDTSRPPSGVRSHLRNHR</sequence>
<dbReference type="AlphaFoldDB" id="D2AY54"/>
<organism evidence="2 3">
    <name type="scientific">Streptosporangium roseum (strain ATCC 12428 / DSM 43021 / JCM 3005 / KCTC 9067 / NCIMB 10171 / NRRL 2505 / NI 9100)</name>
    <dbReference type="NCBI Taxonomy" id="479432"/>
    <lineage>
        <taxon>Bacteria</taxon>
        <taxon>Bacillati</taxon>
        <taxon>Actinomycetota</taxon>
        <taxon>Actinomycetes</taxon>
        <taxon>Streptosporangiales</taxon>
        <taxon>Streptosporangiaceae</taxon>
        <taxon>Streptosporangium</taxon>
    </lineage>
</organism>
<accession>D2AY54</accession>
<keyword evidence="3" id="KW-1185">Reference proteome</keyword>
<proteinExistence type="predicted"/>
<evidence type="ECO:0000313" key="3">
    <source>
        <dbReference type="Proteomes" id="UP000002029"/>
    </source>
</evidence>
<dbReference type="RefSeq" id="WP_012890806.1">
    <property type="nucleotide sequence ID" value="NC_013595.1"/>
</dbReference>
<name>D2AY54_STRRD</name>
<dbReference type="HOGENOM" id="CLU_811132_0_0_11"/>